<dbReference type="Gene3D" id="3.40.50.1820">
    <property type="entry name" value="alpha/beta hydrolase"/>
    <property type="match status" value="1"/>
</dbReference>
<dbReference type="Pfam" id="PF20434">
    <property type="entry name" value="BD-FAE"/>
    <property type="match status" value="1"/>
</dbReference>
<organism evidence="4 5">
    <name type="scientific">Pontiella sulfatireligans</name>
    <dbReference type="NCBI Taxonomy" id="2750658"/>
    <lineage>
        <taxon>Bacteria</taxon>
        <taxon>Pseudomonadati</taxon>
        <taxon>Kiritimatiellota</taxon>
        <taxon>Kiritimatiellia</taxon>
        <taxon>Kiritimatiellales</taxon>
        <taxon>Pontiellaceae</taxon>
        <taxon>Pontiella</taxon>
    </lineage>
</organism>
<accession>A0A6C2UMU1</accession>
<feature type="region of interest" description="Disordered" evidence="2">
    <location>
        <begin position="11"/>
        <end position="32"/>
    </location>
</feature>
<keyword evidence="1" id="KW-0378">Hydrolase</keyword>
<dbReference type="RefSeq" id="WP_168433381.1">
    <property type="nucleotide sequence ID" value="NZ_CAAHFH010000002.1"/>
</dbReference>
<evidence type="ECO:0000256" key="1">
    <source>
        <dbReference type="ARBA" id="ARBA00022801"/>
    </source>
</evidence>
<dbReference type="InterPro" id="IPR049492">
    <property type="entry name" value="BD-FAE-like_dom"/>
</dbReference>
<sequence>MAMAQTEFPLWKGDMPGEGAAQAEGLKPDKGDGVIRLTNVSEPTLAFYPATPAGAPAPMVIVCPGGGYNILSMDKEGTEVAEWLNSIGVSAAVLKYRCPSNREGALQDARRAVRMAREKSKEWNINPQRIGMLGFSAGGHLAAACSASVDRPDFTVLVYPAYLFQKGGVELVDEIRVDAETPPAFVVQAWDDRKHYRSSLAYSVALDAQGIPVELHLFAKGGHGYGLRPSAHPVSQWPTLCEAWMRESGFLK</sequence>
<evidence type="ECO:0000259" key="3">
    <source>
        <dbReference type="Pfam" id="PF20434"/>
    </source>
</evidence>
<dbReference type="InterPro" id="IPR050300">
    <property type="entry name" value="GDXG_lipolytic_enzyme"/>
</dbReference>
<protein>
    <submittedName>
        <fullName evidence="4">Acetylxylan esterase</fullName>
    </submittedName>
</protein>
<proteinExistence type="predicted"/>
<dbReference type="AlphaFoldDB" id="A0A6C2UMU1"/>
<dbReference type="PANTHER" id="PTHR48081">
    <property type="entry name" value="AB HYDROLASE SUPERFAMILY PROTEIN C4A8.06C"/>
    <property type="match status" value="1"/>
</dbReference>
<dbReference type="Proteomes" id="UP000346198">
    <property type="component" value="Unassembled WGS sequence"/>
</dbReference>
<feature type="domain" description="BD-FAE-like" evidence="3">
    <location>
        <begin position="50"/>
        <end position="150"/>
    </location>
</feature>
<dbReference type="SUPFAM" id="SSF53474">
    <property type="entry name" value="alpha/beta-Hydrolases"/>
    <property type="match status" value="1"/>
</dbReference>
<reference evidence="4 5" key="1">
    <citation type="submission" date="2019-04" db="EMBL/GenBank/DDBJ databases">
        <authorList>
            <person name="Van Vliet M D."/>
        </authorList>
    </citation>
    <scope>NUCLEOTIDE SEQUENCE [LARGE SCALE GENOMIC DNA]</scope>
    <source>
        <strain evidence="4 5">F21</strain>
    </source>
</reference>
<evidence type="ECO:0000313" key="5">
    <source>
        <dbReference type="Proteomes" id="UP000346198"/>
    </source>
</evidence>
<evidence type="ECO:0000313" key="4">
    <source>
        <dbReference type="EMBL" id="VGO21329.1"/>
    </source>
</evidence>
<keyword evidence="5" id="KW-1185">Reference proteome</keyword>
<dbReference type="EMBL" id="CAAHFH010000002">
    <property type="protein sequence ID" value="VGO21329.1"/>
    <property type="molecule type" value="Genomic_DNA"/>
</dbReference>
<name>A0A6C2UMU1_9BACT</name>
<evidence type="ECO:0000256" key="2">
    <source>
        <dbReference type="SAM" id="MobiDB-lite"/>
    </source>
</evidence>
<gene>
    <name evidence="4" type="primary">axeA1_2</name>
    <name evidence="4" type="ORF">SCARR_03401</name>
</gene>
<dbReference type="InterPro" id="IPR029058">
    <property type="entry name" value="AB_hydrolase_fold"/>
</dbReference>
<dbReference type="PANTHER" id="PTHR48081:SF6">
    <property type="entry name" value="PEPTIDASE S9 PROLYL OLIGOPEPTIDASE CATALYTIC DOMAIN-CONTAINING PROTEIN"/>
    <property type="match status" value="1"/>
</dbReference>
<dbReference type="GO" id="GO:0016787">
    <property type="term" value="F:hydrolase activity"/>
    <property type="evidence" value="ECO:0007669"/>
    <property type="project" value="UniProtKB-KW"/>
</dbReference>